<protein>
    <recommendedName>
        <fullName evidence="1">Protein kinase domain-containing protein</fullName>
    </recommendedName>
</protein>
<dbReference type="Pfam" id="PF03109">
    <property type="entry name" value="ABC1"/>
    <property type="match status" value="1"/>
</dbReference>
<evidence type="ECO:0000313" key="2">
    <source>
        <dbReference type="EMBL" id="PGH13439.1"/>
    </source>
</evidence>
<dbReference type="PROSITE" id="PS50011">
    <property type="entry name" value="PROTEIN_KINASE_DOM"/>
    <property type="match status" value="1"/>
</dbReference>
<accession>A0A2B7XWX8</accession>
<keyword evidence="3" id="KW-1185">Reference proteome</keyword>
<dbReference type="Gene3D" id="1.10.510.10">
    <property type="entry name" value="Transferase(Phosphotransferase) domain 1"/>
    <property type="match status" value="1"/>
</dbReference>
<dbReference type="GO" id="GO:0004672">
    <property type="term" value="F:protein kinase activity"/>
    <property type="evidence" value="ECO:0007669"/>
    <property type="project" value="InterPro"/>
</dbReference>
<dbReference type="OrthoDB" id="4267316at2759"/>
<dbReference type="InterPro" id="IPR011009">
    <property type="entry name" value="Kinase-like_dom_sf"/>
</dbReference>
<proteinExistence type="predicted"/>
<dbReference type="SUPFAM" id="SSF56112">
    <property type="entry name" value="Protein kinase-like (PK-like)"/>
    <property type="match status" value="1"/>
</dbReference>
<comment type="caution">
    <text evidence="2">The sequence shown here is derived from an EMBL/GenBank/DDBJ whole genome shotgun (WGS) entry which is preliminary data.</text>
</comment>
<gene>
    <name evidence="2" type="ORF">AJ80_06308</name>
</gene>
<dbReference type="InterPro" id="IPR000719">
    <property type="entry name" value="Prot_kinase_dom"/>
</dbReference>
<sequence>MTTILSDSDSYNTRFNIPKPRLPYKVDQHLSVRAHVPPEPTNSDCCLKFEARRERESIDPVGRCGKHPPLPGVFTSGAAELKTVRLVRAADGYSAQLLAVRVLSSDINLPYNTDLLVKKYDPLHSDHEQDEAAYAKLADFQGSLIPRYYGSFSLSLSIDGTSSREVRLILLEFVPGTCMVDLDPSKFTQSERQAIMKEVIDAETTIYIHDVAHNDIHPRNVILVSFPPFDQARNIVLVDFGVAWVNRVTFPKFQEQFLLGVPISPLLRWIDIERLSGFDNWIDWDWKLWVEHNYEHTRGSITEYMQEVFGPRDRGARQKASVKD</sequence>
<reference evidence="2 3" key="1">
    <citation type="submission" date="2017-10" db="EMBL/GenBank/DDBJ databases">
        <title>Comparative genomics in systemic dimorphic fungi from Ajellomycetaceae.</title>
        <authorList>
            <person name="Munoz J.F."/>
            <person name="Mcewen J.G."/>
            <person name="Clay O.K."/>
            <person name="Cuomo C.A."/>
        </authorList>
    </citation>
    <scope>NUCLEOTIDE SEQUENCE [LARGE SCALE GENOMIC DNA]</scope>
    <source>
        <strain evidence="2 3">UAMH7299</strain>
    </source>
</reference>
<dbReference type="GO" id="GO:0005524">
    <property type="term" value="F:ATP binding"/>
    <property type="evidence" value="ECO:0007669"/>
    <property type="project" value="InterPro"/>
</dbReference>
<evidence type="ECO:0000259" key="1">
    <source>
        <dbReference type="PROSITE" id="PS50011"/>
    </source>
</evidence>
<dbReference type="InterPro" id="IPR004147">
    <property type="entry name" value="ABC1_dom"/>
</dbReference>
<dbReference type="Proteomes" id="UP000224634">
    <property type="component" value="Unassembled WGS sequence"/>
</dbReference>
<name>A0A2B7XWX8_POLH7</name>
<feature type="domain" description="Protein kinase" evidence="1">
    <location>
        <begin position="70"/>
        <end position="324"/>
    </location>
</feature>
<evidence type="ECO:0000313" key="3">
    <source>
        <dbReference type="Proteomes" id="UP000224634"/>
    </source>
</evidence>
<dbReference type="AlphaFoldDB" id="A0A2B7XWX8"/>
<organism evidence="2 3">
    <name type="scientific">Polytolypa hystricis (strain UAMH7299)</name>
    <dbReference type="NCBI Taxonomy" id="1447883"/>
    <lineage>
        <taxon>Eukaryota</taxon>
        <taxon>Fungi</taxon>
        <taxon>Dikarya</taxon>
        <taxon>Ascomycota</taxon>
        <taxon>Pezizomycotina</taxon>
        <taxon>Eurotiomycetes</taxon>
        <taxon>Eurotiomycetidae</taxon>
        <taxon>Onygenales</taxon>
        <taxon>Onygenales incertae sedis</taxon>
        <taxon>Polytolypa</taxon>
    </lineage>
</organism>
<dbReference type="EMBL" id="PDNA01000104">
    <property type="protein sequence ID" value="PGH13439.1"/>
    <property type="molecule type" value="Genomic_DNA"/>
</dbReference>